<keyword evidence="2" id="KW-1185">Reference proteome</keyword>
<evidence type="ECO:0000313" key="1">
    <source>
        <dbReference type="EMBL" id="WHP06847.1"/>
    </source>
</evidence>
<accession>A0ABY8S8N2</accession>
<sequence length="70" mass="8478">MKKYIFLYAFLAINMAMSGYAIWQNHNLKRPILYLSYDLERVETKIDELDEKVEKNWSLTSNLYMKIDRP</sequence>
<name>A0ABY8S8N2_9GAMM</name>
<gene>
    <name evidence="1" type="ORF">QLH32_05075</name>
</gene>
<dbReference type="RefSeq" id="WP_283268467.1">
    <property type="nucleotide sequence ID" value="NZ_CP125669.1"/>
</dbReference>
<evidence type="ECO:0000313" key="2">
    <source>
        <dbReference type="Proteomes" id="UP001229836"/>
    </source>
</evidence>
<dbReference type="EMBL" id="CP125669">
    <property type="protein sequence ID" value="WHP06847.1"/>
    <property type="molecule type" value="Genomic_DNA"/>
</dbReference>
<protein>
    <submittedName>
        <fullName evidence="1">Uncharacterized protein</fullName>
    </submittedName>
</protein>
<proteinExistence type="predicted"/>
<organism evidence="1 2">
    <name type="scientific">Acinetobacter corruptisaponis</name>
    <dbReference type="NCBI Taxonomy" id="3045147"/>
    <lineage>
        <taxon>Bacteria</taxon>
        <taxon>Pseudomonadati</taxon>
        <taxon>Pseudomonadota</taxon>
        <taxon>Gammaproteobacteria</taxon>
        <taxon>Moraxellales</taxon>
        <taxon>Moraxellaceae</taxon>
        <taxon>Acinetobacter</taxon>
    </lineage>
</organism>
<dbReference type="Proteomes" id="UP001229836">
    <property type="component" value="Chromosome"/>
</dbReference>
<reference evidence="1 2" key="1">
    <citation type="submission" date="2023-05" db="EMBL/GenBank/DDBJ databases">
        <title>The complete genome of Acinetobacter sp. nov KCTC 92772.</title>
        <authorList>
            <person name="Zhou G."/>
        </authorList>
    </citation>
    <scope>NUCLEOTIDE SEQUENCE [LARGE SCALE GENOMIC DNA]</scope>
    <source>
        <strain evidence="1 2">KCTC 92772</strain>
    </source>
</reference>